<organism evidence="5 6">
    <name type="scientific">Macrostomum lignano</name>
    <dbReference type="NCBI Taxonomy" id="282301"/>
    <lineage>
        <taxon>Eukaryota</taxon>
        <taxon>Metazoa</taxon>
        <taxon>Spiralia</taxon>
        <taxon>Lophotrochozoa</taxon>
        <taxon>Platyhelminthes</taxon>
        <taxon>Rhabditophora</taxon>
        <taxon>Macrostomorpha</taxon>
        <taxon>Macrostomida</taxon>
        <taxon>Macrostomidae</taxon>
        <taxon>Macrostomum</taxon>
    </lineage>
</organism>
<dbReference type="AlphaFoldDB" id="A0A1I8JQT8"/>
<name>A0A1I8JQT8_9PLAT</name>
<reference evidence="6" key="1">
    <citation type="submission" date="2016-11" db="UniProtKB">
        <authorList>
            <consortium name="WormBaseParasite"/>
        </authorList>
    </citation>
    <scope>IDENTIFICATION</scope>
</reference>
<feature type="domain" description="Neurogenic differentiation factor" evidence="4">
    <location>
        <begin position="98"/>
        <end position="199"/>
    </location>
</feature>
<evidence type="ECO:0000256" key="3">
    <source>
        <dbReference type="SAM" id="MobiDB-lite"/>
    </source>
</evidence>
<sequence>ASRMTTATASSMKCEQSAEAGSSGTAADPSAAQTASGKVPKKRGPKKKQMTPERVAKLKLRRVRGERTRERISKAEQDRDSETVQELHRGTQRHSEAGEQPDPLAFARALTDGLSQGTANLVAGVAAGQPAAAAGRAGSGGIGGTTPHPPPSLPLPTPPPPPPPPQQQQRQAQSLMDLPAVTCSSSSKQQQQQQMSLHYPSHHPLSGGYCYDEGNISSGSSSNSSLLGGTDHLGASLQLTAVIDECDELLKSANEVARNAIGIQATLSPKSACSSHYFIGPESASLRRTASPL</sequence>
<feature type="compositionally biased region" description="Pro residues" evidence="3">
    <location>
        <begin position="147"/>
        <end position="166"/>
    </location>
</feature>
<keyword evidence="1" id="KW-0805">Transcription regulation</keyword>
<dbReference type="WBParaSite" id="snap_masked-unitig_30975-processed-gene-0.0-mRNA-1">
    <property type="protein sequence ID" value="snap_masked-unitig_30975-processed-gene-0.0-mRNA-1"/>
    <property type="gene ID" value="snap_masked-unitig_30975-processed-gene-0.0"/>
</dbReference>
<dbReference type="Pfam" id="PF12533">
    <property type="entry name" value="Neuro_bHLH"/>
    <property type="match status" value="1"/>
</dbReference>
<evidence type="ECO:0000256" key="1">
    <source>
        <dbReference type="ARBA" id="ARBA00023015"/>
    </source>
</evidence>
<feature type="region of interest" description="Disordered" evidence="3">
    <location>
        <begin position="1"/>
        <end position="106"/>
    </location>
</feature>
<feature type="compositionally biased region" description="Low complexity" evidence="3">
    <location>
        <begin position="184"/>
        <end position="196"/>
    </location>
</feature>
<keyword evidence="5" id="KW-1185">Reference proteome</keyword>
<dbReference type="InterPro" id="IPR022575">
    <property type="entry name" value="NeuroD_DUF"/>
</dbReference>
<feature type="compositionally biased region" description="Polar residues" evidence="3">
    <location>
        <begin position="1"/>
        <end position="36"/>
    </location>
</feature>
<feature type="compositionally biased region" description="Basic and acidic residues" evidence="3">
    <location>
        <begin position="63"/>
        <end position="97"/>
    </location>
</feature>
<evidence type="ECO:0000313" key="6">
    <source>
        <dbReference type="WBParaSite" id="snap_masked-unitig_30975-processed-gene-0.0-mRNA-1"/>
    </source>
</evidence>
<protein>
    <submittedName>
        <fullName evidence="6">Neuro_bHLH domain-containing protein</fullName>
    </submittedName>
</protein>
<evidence type="ECO:0000259" key="4">
    <source>
        <dbReference type="Pfam" id="PF12533"/>
    </source>
</evidence>
<proteinExistence type="predicted"/>
<feature type="region of interest" description="Disordered" evidence="3">
    <location>
        <begin position="129"/>
        <end position="200"/>
    </location>
</feature>
<evidence type="ECO:0000313" key="5">
    <source>
        <dbReference type="Proteomes" id="UP000095280"/>
    </source>
</evidence>
<keyword evidence="2" id="KW-0804">Transcription</keyword>
<accession>A0A1I8JQT8</accession>
<dbReference type="Proteomes" id="UP000095280">
    <property type="component" value="Unplaced"/>
</dbReference>
<feature type="compositionally biased region" description="Basic residues" evidence="3">
    <location>
        <begin position="39"/>
        <end position="49"/>
    </location>
</feature>
<evidence type="ECO:0000256" key="2">
    <source>
        <dbReference type="ARBA" id="ARBA00023163"/>
    </source>
</evidence>